<evidence type="ECO:0000256" key="4">
    <source>
        <dbReference type="ARBA" id="ARBA00022989"/>
    </source>
</evidence>
<proteinExistence type="predicted"/>
<keyword evidence="3 8" id="KW-0812">Transmembrane</keyword>
<evidence type="ECO:0000256" key="1">
    <source>
        <dbReference type="ARBA" id="ARBA00004651"/>
    </source>
</evidence>
<evidence type="ECO:0000313" key="9">
    <source>
        <dbReference type="EMBL" id="CAH0382926.1"/>
    </source>
</evidence>
<dbReference type="InterPro" id="IPR052192">
    <property type="entry name" value="Insect_Ionotropic_Sensory_Rcpt"/>
</dbReference>
<name>A0A9P0A4B4_BEMTA</name>
<evidence type="ECO:0000256" key="7">
    <source>
        <dbReference type="ARBA" id="ARBA00023180"/>
    </source>
</evidence>
<comment type="subcellular location">
    <subcellularLocation>
        <location evidence="1">Cell membrane</location>
        <topology evidence="1">Multi-pass membrane protein</topology>
    </subcellularLocation>
</comment>
<keyword evidence="2" id="KW-1003">Cell membrane</keyword>
<dbReference type="EMBL" id="OU963871">
    <property type="protein sequence ID" value="CAH0382926.1"/>
    <property type="molecule type" value="Genomic_DNA"/>
</dbReference>
<keyword evidence="10" id="KW-1185">Reference proteome</keyword>
<accession>A0A9P0A4B4</accession>
<organism evidence="9 10">
    <name type="scientific">Bemisia tabaci</name>
    <name type="common">Sweetpotato whitefly</name>
    <name type="synonym">Aleurodes tabaci</name>
    <dbReference type="NCBI Taxonomy" id="7038"/>
    <lineage>
        <taxon>Eukaryota</taxon>
        <taxon>Metazoa</taxon>
        <taxon>Ecdysozoa</taxon>
        <taxon>Arthropoda</taxon>
        <taxon>Hexapoda</taxon>
        <taxon>Insecta</taxon>
        <taxon>Pterygota</taxon>
        <taxon>Neoptera</taxon>
        <taxon>Paraneoptera</taxon>
        <taxon>Hemiptera</taxon>
        <taxon>Sternorrhyncha</taxon>
        <taxon>Aleyrodoidea</taxon>
        <taxon>Aleyrodidae</taxon>
        <taxon>Aleyrodinae</taxon>
        <taxon>Bemisia</taxon>
    </lineage>
</organism>
<gene>
    <name evidence="9" type="ORF">BEMITA_LOCUS2415</name>
</gene>
<dbReference type="Gene3D" id="1.10.287.70">
    <property type="match status" value="1"/>
</dbReference>
<keyword evidence="5 8" id="KW-0472">Membrane</keyword>
<evidence type="ECO:0000313" key="10">
    <source>
        <dbReference type="Proteomes" id="UP001152759"/>
    </source>
</evidence>
<evidence type="ECO:0008006" key="11">
    <source>
        <dbReference type="Google" id="ProtNLM"/>
    </source>
</evidence>
<dbReference type="AlphaFoldDB" id="A0A9P0A4B4"/>
<evidence type="ECO:0000256" key="3">
    <source>
        <dbReference type="ARBA" id="ARBA00022692"/>
    </source>
</evidence>
<dbReference type="Proteomes" id="UP001152759">
    <property type="component" value="Chromosome 10"/>
</dbReference>
<feature type="transmembrane region" description="Helical" evidence="8">
    <location>
        <begin position="416"/>
        <end position="434"/>
    </location>
</feature>
<dbReference type="PANTHER" id="PTHR42643">
    <property type="entry name" value="IONOTROPIC RECEPTOR 20A-RELATED"/>
    <property type="match status" value="1"/>
</dbReference>
<keyword evidence="6" id="KW-0675">Receptor</keyword>
<evidence type="ECO:0000256" key="2">
    <source>
        <dbReference type="ARBA" id="ARBA00022475"/>
    </source>
</evidence>
<dbReference type="PANTHER" id="PTHR42643:SF38">
    <property type="entry name" value="IONOTROPIC RECEPTOR 100A"/>
    <property type="match status" value="1"/>
</dbReference>
<evidence type="ECO:0000256" key="8">
    <source>
        <dbReference type="SAM" id="Phobius"/>
    </source>
</evidence>
<evidence type="ECO:0000256" key="5">
    <source>
        <dbReference type="ARBA" id="ARBA00023136"/>
    </source>
</evidence>
<sequence>MCQAIGKRTELKLFYIVDIDSHLVSSHLIENLQTTSIQTILISHHSKVRSSVITDGPKNMIFILEDFQELFNLIFFTISQADLTEINKEIVTGLGNNKSHPGCQLKETLPRYCIKVDGHYLWSGNRKACSKVVSITSSELEDRSVLSDKVFNATRDLYFNKIWNCRNHLIFVLKNVQHNTRTIEPKYFTDDTLKESVSGSLIFCFKFFWRFFKGRNTVICYPGSCEKYDAFTGNVISYRNDTLETFLDFSWKNLHGKTLEVSIGFLRDTDLRISTRPYWSDFVDFYWEVLYNFERSGNCVLRRPTSNKDFFLIEDGLRFGIDFLVFDTGIVLEETDVSKFDFSVSIHTSRLCIATPHSGFMSQGLVIFKSFTPTVWILACIAIGIFVSIHYIFLYLQCESFRRLYSVAEIDYYRNASSLLIIYAFFICGSPPSLHLGRLITGKILFVIFSFAAMILSTVFLGGMTTLLSNRVMYPEIDSLETLETSDHFIQTFSDLDGDMLTYISKSNQSETMKVKFINSLSYYIDLYFDSLGPLVWNSTVSSFFHDFHQMHEGQQGKVLKKLQKTIRLTAERDALLLSLPFSSTPKKNVRIKFLPLHDDEMPEYHLMGKKLNDVSADVLIS</sequence>
<reference evidence="9" key="1">
    <citation type="submission" date="2021-12" db="EMBL/GenBank/DDBJ databases">
        <authorList>
            <person name="King R."/>
        </authorList>
    </citation>
    <scope>NUCLEOTIDE SEQUENCE</scope>
</reference>
<keyword evidence="4 8" id="KW-1133">Transmembrane helix</keyword>
<protein>
    <recommendedName>
        <fullName evidence="11">Ionotropic receptor</fullName>
    </recommendedName>
</protein>
<keyword evidence="7" id="KW-0325">Glycoprotein</keyword>
<feature type="transmembrane region" description="Helical" evidence="8">
    <location>
        <begin position="375"/>
        <end position="396"/>
    </location>
</feature>
<evidence type="ECO:0000256" key="6">
    <source>
        <dbReference type="ARBA" id="ARBA00023170"/>
    </source>
</evidence>
<feature type="transmembrane region" description="Helical" evidence="8">
    <location>
        <begin position="440"/>
        <end position="463"/>
    </location>
</feature>
<dbReference type="GO" id="GO:0005886">
    <property type="term" value="C:plasma membrane"/>
    <property type="evidence" value="ECO:0007669"/>
    <property type="project" value="UniProtKB-SubCell"/>
</dbReference>